<feature type="compositionally biased region" description="Basic residues" evidence="1">
    <location>
        <begin position="235"/>
        <end position="245"/>
    </location>
</feature>
<feature type="compositionally biased region" description="Low complexity" evidence="1">
    <location>
        <begin position="251"/>
        <end position="262"/>
    </location>
</feature>
<dbReference type="AlphaFoldDB" id="E9GZJ7"/>
<protein>
    <submittedName>
        <fullName evidence="2">Uncharacterized protein</fullName>
    </submittedName>
</protein>
<feature type="compositionally biased region" description="Basic and acidic residues" evidence="1">
    <location>
        <begin position="346"/>
        <end position="368"/>
    </location>
</feature>
<dbReference type="InterPro" id="IPR008996">
    <property type="entry name" value="IL1/FGF"/>
</dbReference>
<dbReference type="GO" id="GO:0005615">
    <property type="term" value="C:extracellular space"/>
    <property type="evidence" value="ECO:0000318"/>
    <property type="project" value="GO_Central"/>
</dbReference>
<sequence>MEERGGTAQLIGWRCCCGGGRDQIAACKQEHLEPDCILQDHIEGNWYNSYTSIKHSTAEKSLYMAFNSNTGSPCRLRLKSETASDGRSIVALGSNEKYALFFPVRNISLPDGMNLTSLIQLNKRIPFAKNSVKPTGCAPRCSKSSDQSIKETSSNRASSKEKSKRKNKCSCLSSETPAQGGGNVERCRRPRQCRPNPGQHARKSHRESSGSSSSGSSNMATESGWNQLKRPDRHREKKSRNNKKRMTTENSSASSDLPSAESRPSPVNRLEIDPPPVKWMVESGSSQTASAAGKNPKKLTPTTTTTHQDASAELQRHKLKNHRGKKTSLEDRSATDAVISNPSKSRGSDSGRQDRTLRLPHRKSDSRLIRHRYRKIRAHPELAEQLDAIS</sequence>
<evidence type="ECO:0000256" key="1">
    <source>
        <dbReference type="SAM" id="MobiDB-lite"/>
    </source>
</evidence>
<keyword evidence="3" id="KW-1185">Reference proteome</keyword>
<reference evidence="2 3" key="1">
    <citation type="journal article" date="2011" name="Science">
        <title>The ecoresponsive genome of Daphnia pulex.</title>
        <authorList>
            <person name="Colbourne J.K."/>
            <person name="Pfrender M.E."/>
            <person name="Gilbert D."/>
            <person name="Thomas W.K."/>
            <person name="Tucker A."/>
            <person name="Oakley T.H."/>
            <person name="Tokishita S."/>
            <person name="Aerts A."/>
            <person name="Arnold G.J."/>
            <person name="Basu M.K."/>
            <person name="Bauer D.J."/>
            <person name="Caceres C.E."/>
            <person name="Carmel L."/>
            <person name="Casola C."/>
            <person name="Choi J.H."/>
            <person name="Detter J.C."/>
            <person name="Dong Q."/>
            <person name="Dusheyko S."/>
            <person name="Eads B.D."/>
            <person name="Frohlich T."/>
            <person name="Geiler-Samerotte K.A."/>
            <person name="Gerlach D."/>
            <person name="Hatcher P."/>
            <person name="Jogdeo S."/>
            <person name="Krijgsveld J."/>
            <person name="Kriventseva E.V."/>
            <person name="Kultz D."/>
            <person name="Laforsch C."/>
            <person name="Lindquist E."/>
            <person name="Lopez J."/>
            <person name="Manak J.R."/>
            <person name="Muller J."/>
            <person name="Pangilinan J."/>
            <person name="Patwardhan R.P."/>
            <person name="Pitluck S."/>
            <person name="Pritham E.J."/>
            <person name="Rechtsteiner A."/>
            <person name="Rho M."/>
            <person name="Rogozin I.B."/>
            <person name="Sakarya O."/>
            <person name="Salamov A."/>
            <person name="Schaack S."/>
            <person name="Shapiro H."/>
            <person name="Shiga Y."/>
            <person name="Skalitzky C."/>
            <person name="Smith Z."/>
            <person name="Souvorov A."/>
            <person name="Sung W."/>
            <person name="Tang Z."/>
            <person name="Tsuchiya D."/>
            <person name="Tu H."/>
            <person name="Vos H."/>
            <person name="Wang M."/>
            <person name="Wolf Y.I."/>
            <person name="Yamagata H."/>
            <person name="Yamada T."/>
            <person name="Ye Y."/>
            <person name="Shaw J.R."/>
            <person name="Andrews J."/>
            <person name="Crease T.J."/>
            <person name="Tang H."/>
            <person name="Lucas S.M."/>
            <person name="Robertson H.M."/>
            <person name="Bork P."/>
            <person name="Koonin E.V."/>
            <person name="Zdobnov E.M."/>
            <person name="Grigoriev I.V."/>
            <person name="Lynch M."/>
            <person name="Boore J.L."/>
        </authorList>
    </citation>
    <scope>NUCLEOTIDE SEQUENCE [LARGE SCALE GENOMIC DNA]</scope>
</reference>
<evidence type="ECO:0000313" key="2">
    <source>
        <dbReference type="EMBL" id="EFX75093.1"/>
    </source>
</evidence>
<dbReference type="GO" id="GO:0005737">
    <property type="term" value="C:cytoplasm"/>
    <property type="evidence" value="ECO:0000318"/>
    <property type="project" value="GO_Central"/>
</dbReference>
<gene>
    <name evidence="2" type="ORF">DAPPUDRAFT_108237</name>
</gene>
<dbReference type="Proteomes" id="UP000000305">
    <property type="component" value="Unassembled WGS sequence"/>
</dbReference>
<accession>E9GZJ7</accession>
<feature type="compositionally biased region" description="Polar residues" evidence="1">
    <location>
        <begin position="142"/>
        <end position="157"/>
    </location>
</feature>
<dbReference type="GO" id="GO:0022008">
    <property type="term" value="P:neurogenesis"/>
    <property type="evidence" value="ECO:0000318"/>
    <property type="project" value="GO_Central"/>
</dbReference>
<dbReference type="GO" id="GO:0043410">
    <property type="term" value="P:positive regulation of MAPK cascade"/>
    <property type="evidence" value="ECO:0000318"/>
    <property type="project" value="GO_Central"/>
</dbReference>
<dbReference type="GO" id="GO:0005104">
    <property type="term" value="F:fibroblast growth factor receptor binding"/>
    <property type="evidence" value="ECO:0000318"/>
    <property type="project" value="GO_Central"/>
</dbReference>
<dbReference type="GO" id="GO:0030334">
    <property type="term" value="P:regulation of cell migration"/>
    <property type="evidence" value="ECO:0000318"/>
    <property type="project" value="GO_Central"/>
</dbReference>
<dbReference type="OrthoDB" id="6158176at2759"/>
<dbReference type="HOGENOM" id="CLU_708366_0_0_1"/>
<dbReference type="Gene3D" id="2.80.10.50">
    <property type="match status" value="1"/>
</dbReference>
<dbReference type="InParanoid" id="E9GZJ7"/>
<dbReference type="GO" id="GO:0008083">
    <property type="term" value="F:growth factor activity"/>
    <property type="evidence" value="ECO:0000318"/>
    <property type="project" value="GO_Central"/>
</dbReference>
<dbReference type="KEGG" id="dpx:DAPPUDRAFT_108237"/>
<name>E9GZJ7_DAPPU</name>
<evidence type="ECO:0000313" key="3">
    <source>
        <dbReference type="Proteomes" id="UP000000305"/>
    </source>
</evidence>
<feature type="compositionally biased region" description="Basic residues" evidence="1">
    <location>
        <begin position="317"/>
        <end position="326"/>
    </location>
</feature>
<feature type="region of interest" description="Disordered" evidence="1">
    <location>
        <begin position="131"/>
        <end position="372"/>
    </location>
</feature>
<dbReference type="SUPFAM" id="SSF50353">
    <property type="entry name" value="Cytokine"/>
    <property type="match status" value="1"/>
</dbReference>
<dbReference type="GO" id="GO:0008543">
    <property type="term" value="P:fibroblast growth factor receptor signaling pathway"/>
    <property type="evidence" value="ECO:0000318"/>
    <property type="project" value="GO_Central"/>
</dbReference>
<proteinExistence type="predicted"/>
<organism evidence="2 3">
    <name type="scientific">Daphnia pulex</name>
    <name type="common">Water flea</name>
    <dbReference type="NCBI Taxonomy" id="6669"/>
    <lineage>
        <taxon>Eukaryota</taxon>
        <taxon>Metazoa</taxon>
        <taxon>Ecdysozoa</taxon>
        <taxon>Arthropoda</taxon>
        <taxon>Crustacea</taxon>
        <taxon>Branchiopoda</taxon>
        <taxon>Diplostraca</taxon>
        <taxon>Cladocera</taxon>
        <taxon>Anomopoda</taxon>
        <taxon>Daphniidae</taxon>
        <taxon>Daphnia</taxon>
    </lineage>
</organism>
<dbReference type="EMBL" id="GL732578">
    <property type="protein sequence ID" value="EFX75093.1"/>
    <property type="molecule type" value="Genomic_DNA"/>
</dbReference>
<dbReference type="GO" id="GO:0008284">
    <property type="term" value="P:positive regulation of cell population proliferation"/>
    <property type="evidence" value="ECO:0000318"/>
    <property type="project" value="GO_Central"/>
</dbReference>